<accession>A0A1H0FZ12</accession>
<keyword evidence="4" id="KW-1185">Reference proteome</keyword>
<protein>
    <submittedName>
        <fullName evidence="3">Helix-turn-helix</fullName>
    </submittedName>
</protein>
<dbReference type="EMBL" id="FNIG01000014">
    <property type="protein sequence ID" value="SDN99794.1"/>
    <property type="molecule type" value="Genomic_DNA"/>
</dbReference>
<gene>
    <name evidence="3" type="ORF">SAMN05216498_0403</name>
</gene>
<dbReference type="RefSeq" id="WP_093857939.1">
    <property type="nucleotide sequence ID" value="NZ_BJVZ01000020.1"/>
</dbReference>
<dbReference type="Gene3D" id="1.10.260.40">
    <property type="entry name" value="lambda repressor-like DNA-binding domains"/>
    <property type="match status" value="1"/>
</dbReference>
<dbReference type="PROSITE" id="PS50943">
    <property type="entry name" value="HTH_CROC1"/>
    <property type="match status" value="1"/>
</dbReference>
<name>A0A1H0FZ12_9BACI</name>
<reference evidence="3 4" key="1">
    <citation type="submission" date="2016-10" db="EMBL/GenBank/DDBJ databases">
        <authorList>
            <person name="de Groot N.N."/>
        </authorList>
    </citation>
    <scope>NUCLEOTIDE SEQUENCE [LARGE SCALE GENOMIC DNA]</scope>
    <source>
        <strain evidence="3 4">CGMCC 1.3442</strain>
    </source>
</reference>
<dbReference type="InterPro" id="IPR010982">
    <property type="entry name" value="Lambda_DNA-bd_dom_sf"/>
</dbReference>
<organism evidence="3 4">
    <name type="scientific">Tenuibacillus multivorans</name>
    <dbReference type="NCBI Taxonomy" id="237069"/>
    <lineage>
        <taxon>Bacteria</taxon>
        <taxon>Bacillati</taxon>
        <taxon>Bacillota</taxon>
        <taxon>Bacilli</taxon>
        <taxon>Bacillales</taxon>
        <taxon>Bacillaceae</taxon>
        <taxon>Tenuibacillus</taxon>
    </lineage>
</organism>
<evidence type="ECO:0000313" key="4">
    <source>
        <dbReference type="Proteomes" id="UP000199334"/>
    </source>
</evidence>
<dbReference type="GO" id="GO:0003677">
    <property type="term" value="F:DNA binding"/>
    <property type="evidence" value="ECO:0007669"/>
    <property type="project" value="UniProtKB-KW"/>
</dbReference>
<dbReference type="InterPro" id="IPR001387">
    <property type="entry name" value="Cro/C1-type_HTH"/>
</dbReference>
<dbReference type="SMART" id="SM00530">
    <property type="entry name" value="HTH_XRE"/>
    <property type="match status" value="1"/>
</dbReference>
<keyword evidence="1" id="KW-0238">DNA-binding</keyword>
<dbReference type="CDD" id="cd00093">
    <property type="entry name" value="HTH_XRE"/>
    <property type="match status" value="1"/>
</dbReference>
<dbReference type="Proteomes" id="UP000199334">
    <property type="component" value="Unassembled WGS sequence"/>
</dbReference>
<dbReference type="PANTHER" id="PTHR46558">
    <property type="entry name" value="TRACRIPTIONAL REGULATORY PROTEIN-RELATED-RELATED"/>
    <property type="match status" value="1"/>
</dbReference>
<dbReference type="OrthoDB" id="9812495at2"/>
<evidence type="ECO:0000313" key="3">
    <source>
        <dbReference type="EMBL" id="SDN99794.1"/>
    </source>
</evidence>
<dbReference type="Pfam" id="PF01381">
    <property type="entry name" value="HTH_3"/>
    <property type="match status" value="1"/>
</dbReference>
<dbReference type="PANTHER" id="PTHR46558:SF13">
    <property type="entry name" value="HTH-TYPE TRANSCRIPTIONAL REGULATOR IMMR"/>
    <property type="match status" value="1"/>
</dbReference>
<proteinExistence type="predicted"/>
<evidence type="ECO:0000259" key="2">
    <source>
        <dbReference type="PROSITE" id="PS50943"/>
    </source>
</evidence>
<sequence>MVNNMATNIRFFREQMNWTQQQLANKLNVSRSVITKWENESAVPDLDTLIKISDLFSLSLDQLVGRNLTDEFLLKEFKKVYSLDLEDHGDQLIIAIIDLLKKNPSLLNDFVSLSQLPIRKQRAILQIIQTTIQELKRV</sequence>
<feature type="domain" description="HTH cro/C1-type" evidence="2">
    <location>
        <begin position="9"/>
        <end position="63"/>
    </location>
</feature>
<evidence type="ECO:0000256" key="1">
    <source>
        <dbReference type="ARBA" id="ARBA00023125"/>
    </source>
</evidence>
<dbReference type="AlphaFoldDB" id="A0A1H0FZ12"/>
<dbReference type="STRING" id="237069.SAMN05216498_0403"/>
<dbReference type="SUPFAM" id="SSF47413">
    <property type="entry name" value="lambda repressor-like DNA-binding domains"/>
    <property type="match status" value="1"/>
</dbReference>